<evidence type="ECO:0000313" key="4">
    <source>
        <dbReference type="Proteomes" id="UP000305681"/>
    </source>
</evidence>
<feature type="coiled-coil region" evidence="1">
    <location>
        <begin position="171"/>
        <end position="205"/>
    </location>
</feature>
<comment type="caution">
    <text evidence="3">The sequence shown here is derived from an EMBL/GenBank/DDBJ whole genome shotgun (WGS) entry which is preliminary data.</text>
</comment>
<proteinExistence type="predicted"/>
<protein>
    <submittedName>
        <fullName evidence="3">KfrA protein</fullName>
    </submittedName>
</protein>
<dbReference type="Proteomes" id="UP000305681">
    <property type="component" value="Unassembled WGS sequence"/>
</dbReference>
<sequence length="227" mass="23995">MEAVMKLSAELYERICMAADALHAQGGGAAFPTVDAVRKAAKVSMNDASAGMREWRRAHTVQVGMAATSVPEKIREAGLAALAGIWNEAQGLAGESLRMAQAAWEAERGEAETLARQMADAYEVLEAELRGCQEQLASSRSAAQALAKEREGLAAGLVEAQAAAALAAVRAQEIERRALELRTELDHAHQNVAQARSELAQAHADCANEIKAARAEAASLVRQGVGK</sequence>
<evidence type="ECO:0000313" key="3">
    <source>
        <dbReference type="EMBL" id="TNC78236.1"/>
    </source>
</evidence>
<organism evidence="3 4">
    <name type="scientific">Janthinobacterium lividum</name>
    <dbReference type="NCBI Taxonomy" id="29581"/>
    <lineage>
        <taxon>Bacteria</taxon>
        <taxon>Pseudomonadati</taxon>
        <taxon>Pseudomonadota</taxon>
        <taxon>Betaproteobacteria</taxon>
        <taxon>Burkholderiales</taxon>
        <taxon>Oxalobacteraceae</taxon>
        <taxon>Janthinobacterium</taxon>
    </lineage>
</organism>
<keyword evidence="1" id="KW-0175">Coiled coil</keyword>
<name>A0A5C4NYH3_9BURK</name>
<reference evidence="3 4" key="1">
    <citation type="submission" date="2019-06" db="EMBL/GenBank/DDBJ databases">
        <title>Genome sequence of Janthinobacterium lividum UCD_MED1.</title>
        <authorList>
            <person name="De Leon M.E."/>
            <person name="Jospin G."/>
        </authorList>
    </citation>
    <scope>NUCLEOTIDE SEQUENCE [LARGE SCALE GENOMIC DNA]</scope>
    <source>
        <strain evidence="3 4">UCD_MED1</strain>
    </source>
</reference>
<dbReference type="InterPro" id="IPR021104">
    <property type="entry name" value="KfrA_DNA-bd_N"/>
</dbReference>
<evidence type="ECO:0000259" key="2">
    <source>
        <dbReference type="Pfam" id="PF11740"/>
    </source>
</evidence>
<dbReference type="Pfam" id="PF11740">
    <property type="entry name" value="KfrA_N"/>
    <property type="match status" value="1"/>
</dbReference>
<evidence type="ECO:0000256" key="1">
    <source>
        <dbReference type="SAM" id="Coils"/>
    </source>
</evidence>
<dbReference type="AlphaFoldDB" id="A0A5C4NYH3"/>
<dbReference type="EMBL" id="VDGE01000001">
    <property type="protein sequence ID" value="TNC78236.1"/>
    <property type="molecule type" value="Genomic_DNA"/>
</dbReference>
<gene>
    <name evidence="3" type="ORF">FHI69_02775</name>
</gene>
<accession>A0A5C4NYH3</accession>
<feature type="domain" description="KfrA N-terminal DNA-binding" evidence="2">
    <location>
        <begin position="12"/>
        <end position="129"/>
    </location>
</feature>
<feature type="coiled-coil region" evidence="1">
    <location>
        <begin position="115"/>
        <end position="142"/>
    </location>
</feature>